<evidence type="ECO:0000313" key="9">
    <source>
        <dbReference type="Proteomes" id="UP000579153"/>
    </source>
</evidence>
<keyword evidence="3 6" id="KW-0479">Metal-binding</keyword>
<dbReference type="Gene3D" id="3.40.50.720">
    <property type="entry name" value="NAD(P)-binding Rossmann-like Domain"/>
    <property type="match status" value="1"/>
</dbReference>
<dbReference type="SUPFAM" id="SSF51735">
    <property type="entry name" value="NAD(P)-binding Rossmann-fold domains"/>
    <property type="match status" value="1"/>
</dbReference>
<proteinExistence type="inferred from homology"/>
<comment type="caution">
    <text evidence="8">The sequence shown here is derived from an EMBL/GenBank/DDBJ whole genome shotgun (WGS) entry which is preliminary data.</text>
</comment>
<dbReference type="AlphaFoldDB" id="A0A7W9GAZ8"/>
<dbReference type="PROSITE" id="PS00059">
    <property type="entry name" value="ADH_ZINC"/>
    <property type="match status" value="1"/>
</dbReference>
<dbReference type="InterPro" id="IPR013154">
    <property type="entry name" value="ADH-like_N"/>
</dbReference>
<evidence type="ECO:0000256" key="1">
    <source>
        <dbReference type="ARBA" id="ARBA00001947"/>
    </source>
</evidence>
<dbReference type="Proteomes" id="UP000579153">
    <property type="component" value="Unassembled WGS sequence"/>
</dbReference>
<dbReference type="CDD" id="cd08278">
    <property type="entry name" value="benzyl_alcohol_DH"/>
    <property type="match status" value="1"/>
</dbReference>
<dbReference type="EC" id="1.1.1.90" evidence="8"/>
<evidence type="ECO:0000256" key="3">
    <source>
        <dbReference type="ARBA" id="ARBA00022723"/>
    </source>
</evidence>
<comment type="cofactor">
    <cofactor evidence="1 6">
        <name>Zn(2+)</name>
        <dbReference type="ChEBI" id="CHEBI:29105"/>
    </cofactor>
</comment>
<gene>
    <name evidence="8" type="ORF">HD596_007210</name>
</gene>
<dbReference type="GO" id="GO:0008270">
    <property type="term" value="F:zinc ion binding"/>
    <property type="evidence" value="ECO:0007669"/>
    <property type="project" value="InterPro"/>
</dbReference>
<dbReference type="Pfam" id="PF00107">
    <property type="entry name" value="ADH_zinc_N"/>
    <property type="match status" value="1"/>
</dbReference>
<dbReference type="InterPro" id="IPR036291">
    <property type="entry name" value="NAD(P)-bd_dom_sf"/>
</dbReference>
<feature type="domain" description="Enoyl reductase (ER)" evidence="7">
    <location>
        <begin position="12"/>
        <end position="354"/>
    </location>
</feature>
<dbReference type="SMART" id="SM00829">
    <property type="entry name" value="PKS_ER"/>
    <property type="match status" value="1"/>
</dbReference>
<dbReference type="InterPro" id="IPR020843">
    <property type="entry name" value="ER"/>
</dbReference>
<name>A0A7W9GAZ8_9ACTN</name>
<dbReference type="SUPFAM" id="SSF50129">
    <property type="entry name" value="GroES-like"/>
    <property type="match status" value="1"/>
</dbReference>
<dbReference type="InterPro" id="IPR013149">
    <property type="entry name" value="ADH-like_C"/>
</dbReference>
<evidence type="ECO:0000256" key="5">
    <source>
        <dbReference type="ARBA" id="ARBA00023002"/>
    </source>
</evidence>
<evidence type="ECO:0000256" key="4">
    <source>
        <dbReference type="ARBA" id="ARBA00022833"/>
    </source>
</evidence>
<evidence type="ECO:0000256" key="6">
    <source>
        <dbReference type="RuleBase" id="RU361277"/>
    </source>
</evidence>
<dbReference type="InterPro" id="IPR011032">
    <property type="entry name" value="GroES-like_sf"/>
</dbReference>
<comment type="similarity">
    <text evidence="2 6">Belongs to the zinc-containing alcohol dehydrogenase family.</text>
</comment>
<sequence length="358" mass="36442">MRAQAAVLRDPGKPFTVEDVSLAAPGPGEALVRVAGAGMCHTDVLFRGLAELPMPMVFGHEGSGVVEAVGPGVTRVAPGDHVVMSYDSCGWCGRCVTGAASYCDEFMARNLSGVRADGSAGATGNGGEPVAARWFGQSSFATHAVATERNLVTVDRSLPLELLGPLGCGLQTGAGSVFIALKVRPADAIAVFGAGAVGLAAVMAAKVAGAGEIVAVDLHASRRELALELGATRALDGADPALADAIGEVDHSFDTTGVPEVIRTAIAVLRPGGSCGLVGAGGGEVTLRPAALAGRTVRFILEGDAVPQQFIPMLIGLWRQGRFPFDRLIRTYPLGGINDAERDSASGATVKPVLLPAS</sequence>
<keyword evidence="4 6" id="KW-0862">Zinc</keyword>
<dbReference type="Gene3D" id="3.90.180.10">
    <property type="entry name" value="Medium-chain alcohol dehydrogenases, catalytic domain"/>
    <property type="match status" value="1"/>
</dbReference>
<keyword evidence="5 8" id="KW-0560">Oxidoreductase</keyword>
<dbReference type="PANTHER" id="PTHR43350:SF21">
    <property type="entry name" value="S-NITROSOMYCOTHIOL REDUCTASE MSCR"/>
    <property type="match status" value="1"/>
</dbReference>
<dbReference type="RefSeq" id="WP_185073915.1">
    <property type="nucleotide sequence ID" value="NZ_JACHMB010000001.1"/>
</dbReference>
<accession>A0A7W9GAZ8</accession>
<keyword evidence="9" id="KW-1185">Reference proteome</keyword>
<organism evidence="8 9">
    <name type="scientific">Nonomuraea jabiensis</name>
    <dbReference type="NCBI Taxonomy" id="882448"/>
    <lineage>
        <taxon>Bacteria</taxon>
        <taxon>Bacillati</taxon>
        <taxon>Actinomycetota</taxon>
        <taxon>Actinomycetes</taxon>
        <taxon>Streptosporangiales</taxon>
        <taxon>Streptosporangiaceae</taxon>
        <taxon>Nonomuraea</taxon>
    </lineage>
</organism>
<dbReference type="EMBL" id="JACHMB010000001">
    <property type="protein sequence ID" value="MBB5780454.1"/>
    <property type="molecule type" value="Genomic_DNA"/>
</dbReference>
<dbReference type="GO" id="GO:0018456">
    <property type="term" value="F:aryl-alcohol dehydrogenase (NAD+) activity"/>
    <property type="evidence" value="ECO:0007669"/>
    <property type="project" value="UniProtKB-EC"/>
</dbReference>
<evidence type="ECO:0000259" key="7">
    <source>
        <dbReference type="SMART" id="SM00829"/>
    </source>
</evidence>
<reference evidence="8 9" key="1">
    <citation type="submission" date="2020-08" db="EMBL/GenBank/DDBJ databases">
        <title>Sequencing the genomes of 1000 actinobacteria strains.</title>
        <authorList>
            <person name="Klenk H.-P."/>
        </authorList>
    </citation>
    <scope>NUCLEOTIDE SEQUENCE [LARGE SCALE GENOMIC DNA]</scope>
    <source>
        <strain evidence="8 9">DSM 45507</strain>
    </source>
</reference>
<protein>
    <submittedName>
        <fullName evidence="8">Aryl-alcohol dehydrogenase</fullName>
        <ecNumber evidence="8">1.1.1.90</ecNumber>
    </submittedName>
</protein>
<dbReference type="Pfam" id="PF08240">
    <property type="entry name" value="ADH_N"/>
    <property type="match status" value="1"/>
</dbReference>
<evidence type="ECO:0000256" key="2">
    <source>
        <dbReference type="ARBA" id="ARBA00008072"/>
    </source>
</evidence>
<dbReference type="InterPro" id="IPR002328">
    <property type="entry name" value="ADH_Zn_CS"/>
</dbReference>
<evidence type="ECO:0000313" key="8">
    <source>
        <dbReference type="EMBL" id="MBB5780454.1"/>
    </source>
</evidence>
<dbReference type="PANTHER" id="PTHR43350">
    <property type="entry name" value="NAD-DEPENDENT ALCOHOL DEHYDROGENASE"/>
    <property type="match status" value="1"/>
</dbReference>